<proteinExistence type="predicted"/>
<dbReference type="HOGENOM" id="CLU_083147_2_2_1"/>
<evidence type="ECO:0000313" key="2">
    <source>
        <dbReference type="EMBL" id="KHN97483.1"/>
    </source>
</evidence>
<sequence length="202" mass="22496">MTSSQKQVPVTPQPTSTPAPVASQHGQNGLVDQADLDDWKSRFNDVLSRPGEVLKSKSPETAQPWSAGFFDCFHPIDTCFVTCCLPCVAFGKTRHRLRNSGSLDEYGAINTSCLLYCGAASFGLHWVPVAMQRMNMREKHNLTGSCLEDILTSCFCYCCSLVQQDKEAEQREQQLLSSSLQQQYKSNDEMQYVPKTAPKGFI</sequence>
<dbReference type="STRING" id="1081103.A0A0B2WTV2"/>
<dbReference type="GeneID" id="63738953"/>
<dbReference type="AlphaFoldDB" id="A0A0B2WTV2"/>
<dbReference type="Pfam" id="PF04749">
    <property type="entry name" value="PLAC8"/>
    <property type="match status" value="1"/>
</dbReference>
<accession>A0A0B2WTV2</accession>
<organism evidence="2 3">
    <name type="scientific">Metarhizium album (strain ARSEF 1941)</name>
    <dbReference type="NCBI Taxonomy" id="1081103"/>
    <lineage>
        <taxon>Eukaryota</taxon>
        <taxon>Fungi</taxon>
        <taxon>Dikarya</taxon>
        <taxon>Ascomycota</taxon>
        <taxon>Pezizomycotina</taxon>
        <taxon>Sordariomycetes</taxon>
        <taxon>Hypocreomycetidae</taxon>
        <taxon>Hypocreales</taxon>
        <taxon>Clavicipitaceae</taxon>
        <taxon>Metarhizium</taxon>
    </lineage>
</organism>
<feature type="region of interest" description="Disordered" evidence="1">
    <location>
        <begin position="1"/>
        <end position="27"/>
    </location>
</feature>
<comment type="caution">
    <text evidence="2">The sequence shown here is derived from an EMBL/GenBank/DDBJ whole genome shotgun (WGS) entry which is preliminary data.</text>
</comment>
<dbReference type="NCBIfam" id="TIGR01571">
    <property type="entry name" value="A_thal_Cys_rich"/>
    <property type="match status" value="1"/>
</dbReference>
<reference evidence="2 3" key="1">
    <citation type="journal article" date="2014" name="Proc. Natl. Acad. Sci. U.S.A.">
        <title>Trajectory and genomic determinants of fungal-pathogen speciation and host adaptation.</title>
        <authorList>
            <person name="Hu X."/>
            <person name="Xiao G."/>
            <person name="Zheng P."/>
            <person name="Shang Y."/>
            <person name="Su Y."/>
            <person name="Zhang X."/>
            <person name="Liu X."/>
            <person name="Zhan S."/>
            <person name="St Leger R.J."/>
            <person name="Wang C."/>
        </authorList>
    </citation>
    <scope>NUCLEOTIDE SEQUENCE [LARGE SCALE GENOMIC DNA]</scope>
    <source>
        <strain evidence="2 3">ARSEF 1941</strain>
    </source>
</reference>
<dbReference type="EMBL" id="AZHE01000010">
    <property type="protein sequence ID" value="KHN97483.1"/>
    <property type="molecule type" value="Genomic_DNA"/>
</dbReference>
<evidence type="ECO:0000256" key="1">
    <source>
        <dbReference type="SAM" id="MobiDB-lite"/>
    </source>
</evidence>
<dbReference type="OrthoDB" id="1045822at2759"/>
<dbReference type="Proteomes" id="UP000030816">
    <property type="component" value="Unassembled WGS sequence"/>
</dbReference>
<dbReference type="InterPro" id="IPR006461">
    <property type="entry name" value="PLAC_motif_containing"/>
</dbReference>
<dbReference type="PANTHER" id="PTHR15907">
    <property type="entry name" value="DUF614 FAMILY PROTEIN-RELATED"/>
    <property type="match status" value="1"/>
</dbReference>
<keyword evidence="3" id="KW-1185">Reference proteome</keyword>
<name>A0A0B2WTV2_METAS</name>
<feature type="compositionally biased region" description="Low complexity" evidence="1">
    <location>
        <begin position="1"/>
        <end position="10"/>
    </location>
</feature>
<evidence type="ECO:0000313" key="3">
    <source>
        <dbReference type="Proteomes" id="UP000030816"/>
    </source>
</evidence>
<protein>
    <submittedName>
        <fullName evidence="2">PLAC8 family protein</fullName>
    </submittedName>
</protein>
<dbReference type="RefSeq" id="XP_040678549.1">
    <property type="nucleotide sequence ID" value="XM_040823296.1"/>
</dbReference>
<gene>
    <name evidence="2" type="ORF">MAM_04498</name>
</gene>